<reference evidence="2" key="2">
    <citation type="submission" date="2020-08" db="EMBL/GenBank/DDBJ databases">
        <title>Plant Genome Project.</title>
        <authorList>
            <person name="Zhang R.-G."/>
        </authorList>
    </citation>
    <scope>NUCLEOTIDE SEQUENCE</scope>
    <source>
        <strain evidence="2">Huo1</strain>
        <tissue evidence="2">Leaf</tissue>
    </source>
</reference>
<feature type="compositionally biased region" description="Basic and acidic residues" evidence="1">
    <location>
        <begin position="31"/>
        <end position="42"/>
    </location>
</feature>
<dbReference type="AlphaFoldDB" id="A0A8X8VZE6"/>
<evidence type="ECO:0000313" key="3">
    <source>
        <dbReference type="Proteomes" id="UP000298416"/>
    </source>
</evidence>
<keyword evidence="3" id="KW-1185">Reference proteome</keyword>
<gene>
    <name evidence="2" type="ORF">SASPL_154006</name>
</gene>
<dbReference type="EMBL" id="PNBA02000022">
    <property type="protein sequence ID" value="KAG6385178.1"/>
    <property type="molecule type" value="Genomic_DNA"/>
</dbReference>
<sequence length="114" mass="12334">MAGTASEAGGGGAVNDGGAWLDRDDDSEFSATEKKAAEELPWKKSSLHLRKRRKHRGGAANVCAARGKEIVSPHSRCEGHGAGEDRYDDCRNGGEYSIASNCFDRREFSKKGNY</sequence>
<proteinExistence type="predicted"/>
<organism evidence="2">
    <name type="scientific">Salvia splendens</name>
    <name type="common">Scarlet sage</name>
    <dbReference type="NCBI Taxonomy" id="180675"/>
    <lineage>
        <taxon>Eukaryota</taxon>
        <taxon>Viridiplantae</taxon>
        <taxon>Streptophyta</taxon>
        <taxon>Embryophyta</taxon>
        <taxon>Tracheophyta</taxon>
        <taxon>Spermatophyta</taxon>
        <taxon>Magnoliopsida</taxon>
        <taxon>eudicotyledons</taxon>
        <taxon>Gunneridae</taxon>
        <taxon>Pentapetalae</taxon>
        <taxon>asterids</taxon>
        <taxon>lamiids</taxon>
        <taxon>Lamiales</taxon>
        <taxon>Lamiaceae</taxon>
        <taxon>Nepetoideae</taxon>
        <taxon>Mentheae</taxon>
        <taxon>Salviinae</taxon>
        <taxon>Salvia</taxon>
        <taxon>Salvia subgen. Calosphace</taxon>
        <taxon>core Calosphace</taxon>
    </lineage>
</organism>
<protein>
    <submittedName>
        <fullName evidence="2">Uncharacterized protein</fullName>
    </submittedName>
</protein>
<feature type="region of interest" description="Disordered" evidence="1">
    <location>
        <begin position="1"/>
        <end position="53"/>
    </location>
</feature>
<reference evidence="2" key="1">
    <citation type="submission" date="2018-01" db="EMBL/GenBank/DDBJ databases">
        <authorList>
            <person name="Mao J.F."/>
        </authorList>
    </citation>
    <scope>NUCLEOTIDE SEQUENCE</scope>
    <source>
        <strain evidence="2">Huo1</strain>
        <tissue evidence="2">Leaf</tissue>
    </source>
</reference>
<comment type="caution">
    <text evidence="2">The sequence shown here is derived from an EMBL/GenBank/DDBJ whole genome shotgun (WGS) entry which is preliminary data.</text>
</comment>
<evidence type="ECO:0000256" key="1">
    <source>
        <dbReference type="SAM" id="MobiDB-lite"/>
    </source>
</evidence>
<dbReference type="Proteomes" id="UP000298416">
    <property type="component" value="Unassembled WGS sequence"/>
</dbReference>
<evidence type="ECO:0000313" key="2">
    <source>
        <dbReference type="EMBL" id="KAG6385178.1"/>
    </source>
</evidence>
<name>A0A8X8VZE6_SALSN</name>
<accession>A0A8X8VZE6</accession>